<comment type="caution">
    <text evidence="1">The sequence shown here is derived from an EMBL/GenBank/DDBJ whole genome shotgun (WGS) entry which is preliminary data.</text>
</comment>
<keyword evidence="2" id="KW-1185">Reference proteome</keyword>
<sequence>MAVVEEAAEAATDPATVVPAAAVAADAARKVRRVSAMCRLLVGAGRTAESGAERTNGR</sequence>
<dbReference type="EMBL" id="BAAANE010000007">
    <property type="protein sequence ID" value="GAA1645475.1"/>
    <property type="molecule type" value="Genomic_DNA"/>
</dbReference>
<organism evidence="1 2">
    <name type="scientific">Kribbella alba</name>
    <dbReference type="NCBI Taxonomy" id="190197"/>
    <lineage>
        <taxon>Bacteria</taxon>
        <taxon>Bacillati</taxon>
        <taxon>Actinomycetota</taxon>
        <taxon>Actinomycetes</taxon>
        <taxon>Propionibacteriales</taxon>
        <taxon>Kribbellaceae</taxon>
        <taxon>Kribbella</taxon>
    </lineage>
</organism>
<accession>A0ABP4REF3</accession>
<evidence type="ECO:0000313" key="2">
    <source>
        <dbReference type="Proteomes" id="UP001501319"/>
    </source>
</evidence>
<proteinExistence type="predicted"/>
<protein>
    <submittedName>
        <fullName evidence="1">Uncharacterized protein</fullName>
    </submittedName>
</protein>
<dbReference type="Proteomes" id="UP001501319">
    <property type="component" value="Unassembled WGS sequence"/>
</dbReference>
<evidence type="ECO:0000313" key="1">
    <source>
        <dbReference type="EMBL" id="GAA1645475.1"/>
    </source>
</evidence>
<name>A0ABP4REF3_9ACTN</name>
<gene>
    <name evidence="1" type="ORF">GCM10009744_40270</name>
</gene>
<reference evidence="2" key="1">
    <citation type="journal article" date="2019" name="Int. J. Syst. Evol. Microbiol.">
        <title>The Global Catalogue of Microorganisms (GCM) 10K type strain sequencing project: providing services to taxonomists for standard genome sequencing and annotation.</title>
        <authorList>
            <consortium name="The Broad Institute Genomics Platform"/>
            <consortium name="The Broad Institute Genome Sequencing Center for Infectious Disease"/>
            <person name="Wu L."/>
            <person name="Ma J."/>
        </authorList>
    </citation>
    <scope>NUCLEOTIDE SEQUENCE [LARGE SCALE GENOMIC DNA]</scope>
    <source>
        <strain evidence="2">JCM 14306</strain>
    </source>
</reference>